<protein>
    <submittedName>
        <fullName evidence="3">MerR family transcriptional regulator</fullName>
    </submittedName>
</protein>
<name>A0A5C8PTL9_9HYPH</name>
<sequence length="143" mass="16419">MLRTNLAWTDRQPATPATRLLTIGEAAAELGLEAHVLRFWERKFNQIAPVKRGGGRRYYGPEDIELLRRIQSLLYNDGFTIKGVQRLLDDESSRAVTRLDLRRQPETHLQVETRDADAARRQDIEDTLGDLRQALALLREALQ</sequence>
<dbReference type="PROSITE" id="PS50937">
    <property type="entry name" value="HTH_MERR_2"/>
    <property type="match status" value="1"/>
</dbReference>
<comment type="caution">
    <text evidence="3">The sequence shown here is derived from an EMBL/GenBank/DDBJ whole genome shotgun (WGS) entry which is preliminary data.</text>
</comment>
<dbReference type="InterPro" id="IPR047057">
    <property type="entry name" value="MerR_fam"/>
</dbReference>
<dbReference type="OrthoDB" id="9810140at2"/>
<evidence type="ECO:0000259" key="2">
    <source>
        <dbReference type="PROSITE" id="PS50937"/>
    </source>
</evidence>
<dbReference type="AlphaFoldDB" id="A0A5C8PTL9"/>
<dbReference type="InterPro" id="IPR009061">
    <property type="entry name" value="DNA-bd_dom_put_sf"/>
</dbReference>
<dbReference type="InterPro" id="IPR000551">
    <property type="entry name" value="MerR-type_HTH_dom"/>
</dbReference>
<dbReference type="SUPFAM" id="SSF46955">
    <property type="entry name" value="Putative DNA-binding domain"/>
    <property type="match status" value="1"/>
</dbReference>
<evidence type="ECO:0000313" key="3">
    <source>
        <dbReference type="EMBL" id="TXL80333.1"/>
    </source>
</evidence>
<dbReference type="Gene3D" id="1.10.1660.10">
    <property type="match status" value="1"/>
</dbReference>
<dbReference type="GO" id="GO:0003700">
    <property type="term" value="F:DNA-binding transcription factor activity"/>
    <property type="evidence" value="ECO:0007669"/>
    <property type="project" value="InterPro"/>
</dbReference>
<dbReference type="SMART" id="SM00422">
    <property type="entry name" value="HTH_MERR"/>
    <property type="match status" value="1"/>
</dbReference>
<reference evidence="3 4" key="1">
    <citation type="submission" date="2019-06" db="EMBL/GenBank/DDBJ databases">
        <title>New taxonomy in bacterial strain CC-CFT640, isolated from vineyard.</title>
        <authorList>
            <person name="Lin S.-Y."/>
            <person name="Tsai C.-F."/>
            <person name="Young C.-C."/>
        </authorList>
    </citation>
    <scope>NUCLEOTIDE SEQUENCE [LARGE SCALE GENOMIC DNA]</scope>
    <source>
        <strain evidence="3 4">CC-CFT640</strain>
    </source>
</reference>
<dbReference type="Pfam" id="PF13411">
    <property type="entry name" value="MerR_1"/>
    <property type="match status" value="1"/>
</dbReference>
<dbReference type="Proteomes" id="UP000321638">
    <property type="component" value="Unassembled WGS sequence"/>
</dbReference>
<feature type="domain" description="HTH merR-type" evidence="2">
    <location>
        <begin position="20"/>
        <end position="90"/>
    </location>
</feature>
<accession>A0A5C8PTL9</accession>
<evidence type="ECO:0000313" key="4">
    <source>
        <dbReference type="Proteomes" id="UP000321638"/>
    </source>
</evidence>
<dbReference type="RefSeq" id="WP_147845748.1">
    <property type="nucleotide sequence ID" value="NZ_VDUZ01000004.1"/>
</dbReference>
<dbReference type="GO" id="GO:0003677">
    <property type="term" value="F:DNA binding"/>
    <property type="evidence" value="ECO:0007669"/>
    <property type="project" value="UniProtKB-KW"/>
</dbReference>
<evidence type="ECO:0000256" key="1">
    <source>
        <dbReference type="ARBA" id="ARBA00023125"/>
    </source>
</evidence>
<keyword evidence="4" id="KW-1185">Reference proteome</keyword>
<proteinExistence type="predicted"/>
<dbReference type="PANTHER" id="PTHR30204:SF15">
    <property type="entry name" value="BLL5018 PROTEIN"/>
    <property type="match status" value="1"/>
</dbReference>
<dbReference type="EMBL" id="VDUZ01000004">
    <property type="protein sequence ID" value="TXL80333.1"/>
    <property type="molecule type" value="Genomic_DNA"/>
</dbReference>
<dbReference type="PANTHER" id="PTHR30204">
    <property type="entry name" value="REDOX-CYCLING DRUG-SENSING TRANSCRIPTIONAL ACTIVATOR SOXR"/>
    <property type="match status" value="1"/>
</dbReference>
<gene>
    <name evidence="3" type="ORF">FHP25_04680</name>
</gene>
<organism evidence="3 4">
    <name type="scientific">Vineibacter terrae</name>
    <dbReference type="NCBI Taxonomy" id="2586908"/>
    <lineage>
        <taxon>Bacteria</taxon>
        <taxon>Pseudomonadati</taxon>
        <taxon>Pseudomonadota</taxon>
        <taxon>Alphaproteobacteria</taxon>
        <taxon>Hyphomicrobiales</taxon>
        <taxon>Vineibacter</taxon>
    </lineage>
</organism>
<dbReference type="CDD" id="cd04765">
    <property type="entry name" value="HTH_MlrA-like_sg2"/>
    <property type="match status" value="1"/>
</dbReference>
<keyword evidence="1" id="KW-0238">DNA-binding</keyword>